<accession>A0A319ASA5</accession>
<reference evidence="2 3" key="1">
    <citation type="submission" date="2016-12" db="EMBL/GenBank/DDBJ databases">
        <title>The genomes of Aspergillus section Nigri reveals drivers in fungal speciation.</title>
        <authorList>
            <consortium name="DOE Joint Genome Institute"/>
            <person name="Vesth T.C."/>
            <person name="Nybo J."/>
            <person name="Theobald S."/>
            <person name="Brandl J."/>
            <person name="Frisvad J.C."/>
            <person name="Nielsen K.F."/>
            <person name="Lyhne E.K."/>
            <person name="Kogle M.E."/>
            <person name="Kuo A."/>
            <person name="Riley R."/>
            <person name="Clum A."/>
            <person name="Nolan M."/>
            <person name="Lipzen A."/>
            <person name="Salamov A."/>
            <person name="Henrissat B."/>
            <person name="Wiebenga A."/>
            <person name="De Vries R.P."/>
            <person name="Grigoriev I.V."/>
            <person name="Mortensen U.H."/>
            <person name="Andersen M.R."/>
            <person name="Baker S.E."/>
        </authorList>
    </citation>
    <scope>NUCLEOTIDE SEQUENCE [LARGE SCALE GENOMIC DNA]</scope>
    <source>
        <strain evidence="2 3">JOP 1030-1</strain>
    </source>
</reference>
<dbReference type="EMBL" id="KZ821219">
    <property type="protein sequence ID" value="PYH49162.1"/>
    <property type="molecule type" value="Genomic_DNA"/>
</dbReference>
<evidence type="ECO:0008006" key="4">
    <source>
        <dbReference type="Google" id="ProtNLM"/>
    </source>
</evidence>
<dbReference type="GO" id="GO:0003676">
    <property type="term" value="F:nucleic acid binding"/>
    <property type="evidence" value="ECO:0007669"/>
    <property type="project" value="InterPro"/>
</dbReference>
<sequence>MVCSVTRRSDVSTNVRIRTAKERGFDPQRDPRILLQYIQDAPRSGRPREITNSMANQLIDMVCENRASQSRTCEMMAFELGVSTISVYHVLKKYGFKSVKPTKKPSLTPEMKKQHLEFCLWFKERIQNGGLKDLIFTDETAVCIGQRRGAQRIWRRTHEKYEASYIQHRWKSKTDFMVWDAFSYNQKDPIHIFKPETAKEKQEAEKEIQTLNKEYKTEETPGRQPVWRFTEERGKLVRRGKGGINWY</sequence>
<gene>
    <name evidence="2" type="ORF">BP01DRAFT_370698</name>
</gene>
<dbReference type="OrthoDB" id="5415741at2759"/>
<feature type="coiled-coil region" evidence="1">
    <location>
        <begin position="194"/>
        <end position="221"/>
    </location>
</feature>
<evidence type="ECO:0000313" key="3">
    <source>
        <dbReference type="Proteomes" id="UP000248349"/>
    </source>
</evidence>
<dbReference type="Gene3D" id="3.30.420.10">
    <property type="entry name" value="Ribonuclease H-like superfamily/Ribonuclease H"/>
    <property type="match status" value="1"/>
</dbReference>
<dbReference type="Proteomes" id="UP000248349">
    <property type="component" value="Unassembled WGS sequence"/>
</dbReference>
<dbReference type="InterPro" id="IPR036397">
    <property type="entry name" value="RNaseH_sf"/>
</dbReference>
<proteinExistence type="predicted"/>
<dbReference type="RefSeq" id="XP_025435144.1">
    <property type="nucleotide sequence ID" value="XM_025576622.1"/>
</dbReference>
<evidence type="ECO:0000313" key="2">
    <source>
        <dbReference type="EMBL" id="PYH49162.1"/>
    </source>
</evidence>
<protein>
    <recommendedName>
        <fullName evidence="4">Transposase Tc1-like domain-containing protein</fullName>
    </recommendedName>
</protein>
<dbReference type="GeneID" id="37077851"/>
<name>A0A319ASA5_9EURO</name>
<dbReference type="AlphaFoldDB" id="A0A319ASA5"/>
<keyword evidence="1" id="KW-0175">Coiled coil</keyword>
<dbReference type="STRING" id="1450539.A0A319ASA5"/>
<dbReference type="PANTHER" id="PTHR46060">
    <property type="entry name" value="MARINER MOS1 TRANSPOSASE-LIKE PROTEIN"/>
    <property type="match status" value="1"/>
</dbReference>
<dbReference type="PANTHER" id="PTHR46060:SF1">
    <property type="entry name" value="MARINER MOS1 TRANSPOSASE-LIKE PROTEIN"/>
    <property type="match status" value="1"/>
</dbReference>
<organism evidence="2 3">
    <name type="scientific">Aspergillus saccharolyticus JOP 1030-1</name>
    <dbReference type="NCBI Taxonomy" id="1450539"/>
    <lineage>
        <taxon>Eukaryota</taxon>
        <taxon>Fungi</taxon>
        <taxon>Dikarya</taxon>
        <taxon>Ascomycota</taxon>
        <taxon>Pezizomycotina</taxon>
        <taxon>Eurotiomycetes</taxon>
        <taxon>Eurotiomycetidae</taxon>
        <taxon>Eurotiales</taxon>
        <taxon>Aspergillaceae</taxon>
        <taxon>Aspergillus</taxon>
        <taxon>Aspergillus subgen. Circumdati</taxon>
    </lineage>
</organism>
<evidence type="ECO:0000256" key="1">
    <source>
        <dbReference type="SAM" id="Coils"/>
    </source>
</evidence>
<dbReference type="InterPro" id="IPR052709">
    <property type="entry name" value="Transposase-MT_Hybrid"/>
</dbReference>
<keyword evidence="3" id="KW-1185">Reference proteome</keyword>